<feature type="transmembrane region" description="Helical" evidence="4">
    <location>
        <begin position="120"/>
        <end position="144"/>
    </location>
</feature>
<sequence length="383" mass="41463">MTARFTSSVSSRLCSRQTISHYLGCTASTSAIGSQIGIPDSGYLPHQPSFALCLRHGVNGRQKFGGVRIPVCYDPNLGVDESLTLHGSRMLFRCRLFLTALSSLLQGVGPRANWDSAEEFLLPLWLLAVVGSFGVVIVVVVVVVEMIPPGVVILYTRRARPELDSCPSSPLLADPDARPSNIDLSIALLLTSYSETYQHWAWRTAMNDEMSSLISSVVKSVAAPNQLVELPLTAENVELVLDEVRPYLIADGGNVALHEIDGNVVRLTLQGACGSCPSSVMTMKMGIERRLMERIPEIVAVEPIADEETGLPLNQENIEKVLDEIRPYLTGAGGGELELVEIEEPIAKIRLTGQAAGVMTVRVAVTQKLREKIPAIAAVQLLS</sequence>
<dbReference type="Pfam" id="PF01106">
    <property type="entry name" value="NifU"/>
    <property type="match status" value="2"/>
</dbReference>
<keyword evidence="7" id="KW-1185">Reference proteome</keyword>
<evidence type="ECO:0000313" key="6">
    <source>
        <dbReference type="EMBL" id="KAG6536004.1"/>
    </source>
</evidence>
<keyword evidence="4" id="KW-1133">Transmembrane helix</keyword>
<dbReference type="PANTHER" id="PTHR11178">
    <property type="entry name" value="IRON-SULFUR CLUSTER SCAFFOLD PROTEIN NFU-RELATED"/>
    <property type="match status" value="1"/>
</dbReference>
<dbReference type="InterPro" id="IPR001075">
    <property type="entry name" value="NIF_FeS_clus_asmbl_NifU_C"/>
</dbReference>
<dbReference type="EMBL" id="JACMSC010000001">
    <property type="protein sequence ID" value="KAG6536004.1"/>
    <property type="molecule type" value="Genomic_DNA"/>
</dbReference>
<comment type="caution">
    <text evidence="6">The sequence shown here is derived from an EMBL/GenBank/DDBJ whole genome shotgun (WGS) entry which is preliminary data.</text>
</comment>
<dbReference type="Gene3D" id="3.30.300.130">
    <property type="entry name" value="Fe-S cluster assembly (FSCA)"/>
    <property type="match status" value="2"/>
</dbReference>
<comment type="similarity">
    <text evidence="2">Belongs to the NifU family.</text>
</comment>
<dbReference type="PANTHER" id="PTHR11178:SF39">
    <property type="entry name" value="NIFU-LIKE PROTEIN 2, CHLOROPLASTIC"/>
    <property type="match status" value="1"/>
</dbReference>
<dbReference type="GO" id="GO:0051536">
    <property type="term" value="F:iron-sulfur cluster binding"/>
    <property type="evidence" value="ECO:0007669"/>
    <property type="project" value="InterPro"/>
</dbReference>
<feature type="domain" description="NIF system FeS cluster assembly NifU C-terminal" evidence="5">
    <location>
        <begin position="237"/>
        <end position="302"/>
    </location>
</feature>
<dbReference type="AlphaFoldDB" id="A0A8J5I5B0"/>
<name>A0A8J5I5B0_ZINOF</name>
<protein>
    <recommendedName>
        <fullName evidence="5">NIF system FeS cluster assembly NifU C-terminal domain-containing protein</fullName>
    </recommendedName>
</protein>
<organism evidence="6 7">
    <name type="scientific">Zingiber officinale</name>
    <name type="common">Ginger</name>
    <name type="synonym">Amomum zingiber</name>
    <dbReference type="NCBI Taxonomy" id="94328"/>
    <lineage>
        <taxon>Eukaryota</taxon>
        <taxon>Viridiplantae</taxon>
        <taxon>Streptophyta</taxon>
        <taxon>Embryophyta</taxon>
        <taxon>Tracheophyta</taxon>
        <taxon>Spermatophyta</taxon>
        <taxon>Magnoliopsida</taxon>
        <taxon>Liliopsida</taxon>
        <taxon>Zingiberales</taxon>
        <taxon>Zingiberaceae</taxon>
        <taxon>Zingiber</taxon>
    </lineage>
</organism>
<dbReference type="GO" id="GO:0005506">
    <property type="term" value="F:iron ion binding"/>
    <property type="evidence" value="ECO:0007669"/>
    <property type="project" value="InterPro"/>
</dbReference>
<comment type="subunit">
    <text evidence="3">Homodimer; disulfide-linked.</text>
</comment>
<keyword evidence="4" id="KW-0472">Membrane</keyword>
<feature type="domain" description="NIF system FeS cluster assembly NifU C-terminal" evidence="5">
    <location>
        <begin position="318"/>
        <end position="379"/>
    </location>
</feature>
<evidence type="ECO:0000256" key="1">
    <source>
        <dbReference type="ARBA" id="ARBA00004470"/>
    </source>
</evidence>
<keyword evidence="4" id="KW-0812">Transmembrane</keyword>
<dbReference type="GO" id="GO:0005198">
    <property type="term" value="F:structural molecule activity"/>
    <property type="evidence" value="ECO:0007669"/>
    <property type="project" value="UniProtKB-ARBA"/>
</dbReference>
<evidence type="ECO:0000313" key="7">
    <source>
        <dbReference type="Proteomes" id="UP000734854"/>
    </source>
</evidence>
<reference evidence="6 7" key="1">
    <citation type="submission" date="2020-08" db="EMBL/GenBank/DDBJ databases">
        <title>Plant Genome Project.</title>
        <authorList>
            <person name="Zhang R.-G."/>
        </authorList>
    </citation>
    <scope>NUCLEOTIDE SEQUENCE [LARGE SCALE GENOMIC DNA]</scope>
    <source>
        <tissue evidence="6">Rhizome</tissue>
    </source>
</reference>
<dbReference type="SUPFAM" id="SSF117916">
    <property type="entry name" value="Fe-S cluster assembly (FSCA) domain-like"/>
    <property type="match status" value="2"/>
</dbReference>
<dbReference type="GO" id="GO:0005739">
    <property type="term" value="C:mitochondrion"/>
    <property type="evidence" value="ECO:0007669"/>
    <property type="project" value="TreeGrafter"/>
</dbReference>
<evidence type="ECO:0000256" key="2">
    <source>
        <dbReference type="ARBA" id="ARBA00006420"/>
    </source>
</evidence>
<gene>
    <name evidence="6" type="ORF">ZIOFF_001042</name>
</gene>
<dbReference type="Proteomes" id="UP000734854">
    <property type="component" value="Unassembled WGS sequence"/>
</dbReference>
<dbReference type="FunFam" id="3.30.300.130:FF:000003">
    <property type="entry name" value="NifU-like protein 3, chloroplastic"/>
    <property type="match status" value="1"/>
</dbReference>
<evidence type="ECO:0000259" key="5">
    <source>
        <dbReference type="Pfam" id="PF01106"/>
    </source>
</evidence>
<comment type="subcellular location">
    <subcellularLocation>
        <location evidence="1">Plastid</location>
        <location evidence="1">Chloroplast stroma</location>
    </subcellularLocation>
</comment>
<dbReference type="GO" id="GO:0009570">
    <property type="term" value="C:chloroplast stroma"/>
    <property type="evidence" value="ECO:0007669"/>
    <property type="project" value="UniProtKB-SubCell"/>
</dbReference>
<evidence type="ECO:0000256" key="3">
    <source>
        <dbReference type="ARBA" id="ARBA00011748"/>
    </source>
</evidence>
<evidence type="ECO:0000256" key="4">
    <source>
        <dbReference type="SAM" id="Phobius"/>
    </source>
</evidence>
<accession>A0A8J5I5B0</accession>
<dbReference type="GO" id="GO:0016226">
    <property type="term" value="P:iron-sulfur cluster assembly"/>
    <property type="evidence" value="ECO:0007669"/>
    <property type="project" value="InterPro"/>
</dbReference>
<dbReference type="InterPro" id="IPR034904">
    <property type="entry name" value="FSCA_dom_sf"/>
</dbReference>
<proteinExistence type="inferred from homology"/>